<dbReference type="InterPro" id="IPR002123">
    <property type="entry name" value="Plipid/glycerol_acylTrfase"/>
</dbReference>
<dbReference type="GO" id="GO:0008374">
    <property type="term" value="F:O-acyltransferase activity"/>
    <property type="evidence" value="ECO:0007669"/>
    <property type="project" value="InterPro"/>
</dbReference>
<dbReference type="OrthoDB" id="1854593at2759"/>
<dbReference type="FunCoup" id="A0A7M7NXK6">
    <property type="interactions" value="832"/>
</dbReference>
<comment type="subcellular location">
    <subcellularLocation>
        <location evidence="1">Endoplasmic reticulum membrane</location>
        <topology evidence="1">Peripheral membrane protein</topology>
    </subcellularLocation>
    <subcellularLocation>
        <location evidence="2">Lipid droplet</location>
    </subcellularLocation>
</comment>
<feature type="region of interest" description="Disordered" evidence="10">
    <location>
        <begin position="270"/>
        <end position="307"/>
    </location>
</feature>
<dbReference type="InterPro" id="IPR003892">
    <property type="entry name" value="CUE"/>
</dbReference>
<feature type="region of interest" description="Disordered" evidence="10">
    <location>
        <begin position="383"/>
        <end position="420"/>
    </location>
</feature>
<evidence type="ECO:0000256" key="3">
    <source>
        <dbReference type="ARBA" id="ARBA00022677"/>
    </source>
</evidence>
<keyword evidence="5 11" id="KW-0472">Membrane</keyword>
<feature type="transmembrane region" description="Helical" evidence="11">
    <location>
        <begin position="20"/>
        <end position="53"/>
    </location>
</feature>
<dbReference type="GO" id="GO:0043130">
    <property type="term" value="F:ubiquitin binding"/>
    <property type="evidence" value="ECO:0007669"/>
    <property type="project" value="InterPro"/>
</dbReference>
<dbReference type="GO" id="GO:0036503">
    <property type="term" value="P:ERAD pathway"/>
    <property type="evidence" value="ECO:0000318"/>
    <property type="project" value="GO_Central"/>
</dbReference>
<accession>A0A7M7NXK6</accession>
<dbReference type="GO" id="GO:0005811">
    <property type="term" value="C:lipid droplet"/>
    <property type="evidence" value="ECO:0007669"/>
    <property type="project" value="UniProtKB-SubCell"/>
</dbReference>
<evidence type="ECO:0000256" key="1">
    <source>
        <dbReference type="ARBA" id="ARBA00004406"/>
    </source>
</evidence>
<dbReference type="SMART" id="SM00563">
    <property type="entry name" value="PlsC"/>
    <property type="match status" value="1"/>
</dbReference>
<dbReference type="CDD" id="cd14420">
    <property type="entry name" value="CUE_AUP1"/>
    <property type="match status" value="1"/>
</dbReference>
<dbReference type="RefSeq" id="XP_030842166.1">
    <property type="nucleotide sequence ID" value="XM_030986306.1"/>
</dbReference>
<evidence type="ECO:0000313" key="14">
    <source>
        <dbReference type="Proteomes" id="UP000007110"/>
    </source>
</evidence>
<dbReference type="GO" id="GO:0005789">
    <property type="term" value="C:endoplasmic reticulum membrane"/>
    <property type="evidence" value="ECO:0000318"/>
    <property type="project" value="GO_Central"/>
</dbReference>
<keyword evidence="4" id="KW-0256">Endoplasmic reticulum</keyword>
<comment type="pathway">
    <text evidence="6">Phospholipid metabolism.</text>
</comment>
<keyword evidence="11" id="KW-0812">Transmembrane</keyword>
<evidence type="ECO:0000259" key="12">
    <source>
        <dbReference type="PROSITE" id="PS51140"/>
    </source>
</evidence>
<evidence type="ECO:0000256" key="5">
    <source>
        <dbReference type="ARBA" id="ARBA00023136"/>
    </source>
</evidence>
<dbReference type="EnsemblMetazoa" id="XM_030986306">
    <property type="protein sequence ID" value="XP_030842166"/>
    <property type="gene ID" value="LOC756310"/>
</dbReference>
<dbReference type="InterPro" id="IPR048056">
    <property type="entry name" value="AUP1_CUE"/>
</dbReference>
<evidence type="ECO:0000256" key="11">
    <source>
        <dbReference type="SAM" id="Phobius"/>
    </source>
</evidence>
<dbReference type="PANTHER" id="PTHR15486:SF96">
    <property type="entry name" value="LIPID DROPLET-REGULATING VLDL ASSEMBLY FACTOR AUP1"/>
    <property type="match status" value="1"/>
</dbReference>
<dbReference type="FunFam" id="1.10.8.10:FF:000049">
    <property type="entry name" value="ancient ubiquitous protein 1 isoform X2"/>
    <property type="match status" value="1"/>
</dbReference>
<dbReference type="PANTHER" id="PTHR15486">
    <property type="entry name" value="ANCIENT UBIQUITOUS PROTEIN"/>
    <property type="match status" value="1"/>
</dbReference>
<dbReference type="CDD" id="cd07991">
    <property type="entry name" value="LPLAT_LPCAT1-like"/>
    <property type="match status" value="1"/>
</dbReference>
<name>A0A7M7NXK6_STRPU</name>
<dbReference type="OMA" id="KFNSWPF"/>
<comment type="similarity">
    <text evidence="7">Belongs to the AUP1 family.</text>
</comment>
<reference evidence="14" key="1">
    <citation type="submission" date="2015-02" db="EMBL/GenBank/DDBJ databases">
        <title>Genome sequencing for Strongylocentrotus purpuratus.</title>
        <authorList>
            <person name="Murali S."/>
            <person name="Liu Y."/>
            <person name="Vee V."/>
            <person name="English A."/>
            <person name="Wang M."/>
            <person name="Skinner E."/>
            <person name="Han Y."/>
            <person name="Muzny D.M."/>
            <person name="Worley K.C."/>
            <person name="Gibbs R.A."/>
        </authorList>
    </citation>
    <scope>NUCLEOTIDE SEQUENCE</scope>
</reference>
<feature type="compositionally biased region" description="Polar residues" evidence="10">
    <location>
        <begin position="280"/>
        <end position="290"/>
    </location>
</feature>
<evidence type="ECO:0000256" key="9">
    <source>
        <dbReference type="ARBA" id="ARBA00035713"/>
    </source>
</evidence>
<keyword evidence="14" id="KW-1185">Reference proteome</keyword>
<dbReference type="GeneID" id="756310"/>
<evidence type="ECO:0000256" key="2">
    <source>
        <dbReference type="ARBA" id="ARBA00004502"/>
    </source>
</evidence>
<dbReference type="InterPro" id="IPR045252">
    <property type="entry name" value="LPCAT1-like"/>
</dbReference>
<feature type="transmembrane region" description="Helical" evidence="11">
    <location>
        <begin position="60"/>
        <end position="78"/>
    </location>
</feature>
<keyword evidence="11" id="KW-1133">Transmembrane helix</keyword>
<evidence type="ECO:0000256" key="6">
    <source>
        <dbReference type="ARBA" id="ARBA00025707"/>
    </source>
</evidence>
<keyword evidence="3" id="KW-0551">Lipid droplet</keyword>
<organism evidence="13 14">
    <name type="scientific">Strongylocentrotus purpuratus</name>
    <name type="common">Purple sea urchin</name>
    <dbReference type="NCBI Taxonomy" id="7668"/>
    <lineage>
        <taxon>Eukaryota</taxon>
        <taxon>Metazoa</taxon>
        <taxon>Echinodermata</taxon>
        <taxon>Eleutherozoa</taxon>
        <taxon>Echinozoa</taxon>
        <taxon>Echinoidea</taxon>
        <taxon>Euechinoidea</taxon>
        <taxon>Echinacea</taxon>
        <taxon>Camarodonta</taxon>
        <taxon>Echinidea</taxon>
        <taxon>Strongylocentrotidae</taxon>
        <taxon>Strongylocentrotus</taxon>
    </lineage>
</organism>
<feature type="compositionally biased region" description="Low complexity" evidence="10">
    <location>
        <begin position="388"/>
        <end position="401"/>
    </location>
</feature>
<dbReference type="Pfam" id="PF02845">
    <property type="entry name" value="CUE"/>
    <property type="match status" value="1"/>
</dbReference>
<dbReference type="CTD" id="550"/>
<dbReference type="Gene3D" id="1.10.8.10">
    <property type="entry name" value="DNA helicase RuvA subunit, C-terminal domain"/>
    <property type="match status" value="1"/>
</dbReference>
<feature type="compositionally biased region" description="Low complexity" evidence="10">
    <location>
        <begin position="291"/>
        <end position="305"/>
    </location>
</feature>
<dbReference type="SUPFAM" id="SSF69593">
    <property type="entry name" value="Glycerol-3-phosphate (1)-acyltransferase"/>
    <property type="match status" value="1"/>
</dbReference>
<evidence type="ECO:0000256" key="7">
    <source>
        <dbReference type="ARBA" id="ARBA00035634"/>
    </source>
</evidence>
<evidence type="ECO:0000313" key="13">
    <source>
        <dbReference type="EnsemblMetazoa" id="XP_030842166"/>
    </source>
</evidence>
<protein>
    <recommendedName>
        <fullName evidence="8">Lipid droplet-regulating VLDL assembly factor AUP1</fullName>
    </recommendedName>
    <alternativeName>
        <fullName evidence="9">Ancient ubiquitous protein 1</fullName>
    </alternativeName>
</protein>
<dbReference type="AlphaFoldDB" id="A0A7M7NXK6"/>
<evidence type="ECO:0000256" key="8">
    <source>
        <dbReference type="ARBA" id="ARBA00035685"/>
    </source>
</evidence>
<feature type="domain" description="CUE" evidence="12">
    <location>
        <begin position="306"/>
        <end position="348"/>
    </location>
</feature>
<evidence type="ECO:0000256" key="10">
    <source>
        <dbReference type="SAM" id="MobiDB-lite"/>
    </source>
</evidence>
<dbReference type="PROSITE" id="PS51140">
    <property type="entry name" value="CUE"/>
    <property type="match status" value="1"/>
</dbReference>
<dbReference type="Proteomes" id="UP000007110">
    <property type="component" value="Unassembled WGS sequence"/>
</dbReference>
<evidence type="ECO:0000256" key="4">
    <source>
        <dbReference type="ARBA" id="ARBA00022824"/>
    </source>
</evidence>
<sequence length="442" mass="49158">MAVEIAQLFSHRRLGDSKTAVLLALYFPIGLILAVLRLFIGLHVFIIACILPVQVPFRRVLLRTLYTVLGFIVYPSNLQHRNQNVKVIVANHVSVLDHVIIGLIFPSVVPNVWSLPPFLNWALGYTNMGASQGRQVFLDAVRKHCQHNTRPVLAFPEGAMTNGKAGLLKFSTWAFALERDVQPITVTISRPLINMKAEVLGSSLWQDLLWFLFVPFTVYRVKVLPVEKRSDFENADEFSRGVQQIMANEMRLTPTPFTSADKAEYVKKLGVQPPRERSTQRPQVRQTTNAPSRSSGESPRSSGESPLDRMIKQVQEVMPNIPRHIIKHDLETTNSVDATIFNILENETAIPIPAEEVPGTSTGPATPLSTPQSLPHNTFCVTSQGNDSSSSTLLTPSPASTKFAADKFGSSSKERQMSLQDRKAALLANARKRFTEKSQVEN</sequence>
<dbReference type="KEGG" id="spu:756310"/>
<proteinExistence type="inferred from homology"/>
<dbReference type="InParanoid" id="A0A7M7NXK6"/>
<reference evidence="13" key="2">
    <citation type="submission" date="2021-01" db="UniProtKB">
        <authorList>
            <consortium name="EnsemblMetazoa"/>
        </authorList>
    </citation>
    <scope>IDENTIFICATION</scope>
</reference>
<dbReference type="SMART" id="SM00546">
    <property type="entry name" value="CUE"/>
    <property type="match status" value="1"/>
</dbReference>